<feature type="modified residue" description="N6-(pyridoxal phosphate)lysine" evidence="4">
    <location>
        <position position="186"/>
    </location>
</feature>
<organism evidence="6 7">
    <name type="scientific">Candidatus Azambacteria bacterium RIFCSPLOWO2_02_FULL_44_14</name>
    <dbReference type="NCBI Taxonomy" id="1797306"/>
    <lineage>
        <taxon>Bacteria</taxon>
        <taxon>Candidatus Azamiibacteriota</taxon>
    </lineage>
</organism>
<gene>
    <name evidence="6" type="ORF">A3I30_01690</name>
</gene>
<proteinExistence type="inferred from homology"/>
<keyword evidence="1 4" id="KW-0663">Pyridoxal phosphate</keyword>
<dbReference type="GO" id="GO:0030170">
    <property type="term" value="F:pyridoxal phosphate binding"/>
    <property type="evidence" value="ECO:0007669"/>
    <property type="project" value="TreeGrafter"/>
</dbReference>
<dbReference type="Gene3D" id="3.90.1150.10">
    <property type="entry name" value="Aspartate Aminotransferase, domain 1"/>
    <property type="match status" value="1"/>
</dbReference>
<dbReference type="GO" id="GO:0008483">
    <property type="term" value="F:transaminase activity"/>
    <property type="evidence" value="ECO:0007669"/>
    <property type="project" value="TreeGrafter"/>
</dbReference>
<name>A0A1F5CD37_9BACT</name>
<evidence type="ECO:0000256" key="3">
    <source>
        <dbReference type="PIRSR" id="PIRSR000390-1"/>
    </source>
</evidence>
<dbReference type="InterPro" id="IPR015422">
    <property type="entry name" value="PyrdxlP-dep_Trfase_small"/>
</dbReference>
<dbReference type="GO" id="GO:0000271">
    <property type="term" value="P:polysaccharide biosynthetic process"/>
    <property type="evidence" value="ECO:0007669"/>
    <property type="project" value="TreeGrafter"/>
</dbReference>
<dbReference type="Gene3D" id="3.40.640.10">
    <property type="entry name" value="Type I PLP-dependent aspartate aminotransferase-like (Major domain)"/>
    <property type="match status" value="1"/>
</dbReference>
<dbReference type="PANTHER" id="PTHR30244">
    <property type="entry name" value="TRANSAMINASE"/>
    <property type="match status" value="1"/>
</dbReference>
<evidence type="ECO:0000313" key="7">
    <source>
        <dbReference type="Proteomes" id="UP000177197"/>
    </source>
</evidence>
<evidence type="ECO:0000256" key="1">
    <source>
        <dbReference type="ARBA" id="ARBA00022898"/>
    </source>
</evidence>
<evidence type="ECO:0000256" key="4">
    <source>
        <dbReference type="PIRSR" id="PIRSR000390-2"/>
    </source>
</evidence>
<dbReference type="InterPro" id="IPR015421">
    <property type="entry name" value="PyrdxlP-dep_Trfase_major"/>
</dbReference>
<sequence>MEVKFTDLTGPTRQIAKKYLKAVEKFLGKGNFILTDEVRNFEKDWARTVGADFCVGTSNGADALYLALKALEIGEGDEVITQGNAYNASVTAILRVGAMPRFIDIDPDTFCMDAGKIESLITNKTKAIMPVHLYGQMNDMKAIAAIAKKYNLAVIEDCAQAHLAKFNSRYAGVWGDIGTFSFYPTKNLGAFGDAGAIVTGRKDLYEKVLALRNLGQTAKNEHRYLGFNMRLDPIQAIALILKLKFLPAATQKRIKAARYYDQLLEKAGVSIKPQVGDSRATHVYHLYVVQSLSYDRDKLREELSKRGVQTAIHYPIPVYRQPFYKGPKDPCPTTDKILTRILSLPMFDNIKRQEQNYVVQCLKEILR</sequence>
<dbReference type="Proteomes" id="UP000177197">
    <property type="component" value="Unassembled WGS sequence"/>
</dbReference>
<feature type="active site" description="Proton acceptor" evidence="3">
    <location>
        <position position="186"/>
    </location>
</feature>
<dbReference type="PANTHER" id="PTHR30244:SF36">
    <property type="entry name" value="3-OXO-GLUCOSE-6-PHOSPHATE:GLUTAMATE AMINOTRANSFERASE"/>
    <property type="match status" value="1"/>
</dbReference>
<dbReference type="PIRSF" id="PIRSF000390">
    <property type="entry name" value="PLP_StrS"/>
    <property type="match status" value="1"/>
</dbReference>
<comment type="similarity">
    <text evidence="2 5">Belongs to the DegT/DnrJ/EryC1 family.</text>
</comment>
<dbReference type="InterPro" id="IPR015424">
    <property type="entry name" value="PyrdxlP-dep_Trfase"/>
</dbReference>
<evidence type="ECO:0000313" key="6">
    <source>
        <dbReference type="EMBL" id="OGD40766.1"/>
    </source>
</evidence>
<evidence type="ECO:0000256" key="2">
    <source>
        <dbReference type="ARBA" id="ARBA00037999"/>
    </source>
</evidence>
<accession>A0A1F5CD37</accession>
<dbReference type="EMBL" id="MEYV01000001">
    <property type="protein sequence ID" value="OGD40766.1"/>
    <property type="molecule type" value="Genomic_DNA"/>
</dbReference>
<dbReference type="SUPFAM" id="SSF53383">
    <property type="entry name" value="PLP-dependent transferases"/>
    <property type="match status" value="1"/>
</dbReference>
<protein>
    <recommendedName>
        <fullName evidence="8">Erythromycin biosynthesis sensory transduction protein eryC1</fullName>
    </recommendedName>
</protein>
<dbReference type="AlphaFoldDB" id="A0A1F5CD37"/>
<dbReference type="InterPro" id="IPR000653">
    <property type="entry name" value="DegT/StrS_aminotransferase"/>
</dbReference>
<dbReference type="Pfam" id="PF01041">
    <property type="entry name" value="DegT_DnrJ_EryC1"/>
    <property type="match status" value="1"/>
</dbReference>
<reference evidence="6 7" key="1">
    <citation type="journal article" date="2016" name="Nat. Commun.">
        <title>Thousands of microbial genomes shed light on interconnected biogeochemical processes in an aquifer system.</title>
        <authorList>
            <person name="Anantharaman K."/>
            <person name="Brown C.T."/>
            <person name="Hug L.A."/>
            <person name="Sharon I."/>
            <person name="Castelle C.J."/>
            <person name="Probst A.J."/>
            <person name="Thomas B.C."/>
            <person name="Singh A."/>
            <person name="Wilkins M.J."/>
            <person name="Karaoz U."/>
            <person name="Brodie E.L."/>
            <person name="Williams K.H."/>
            <person name="Hubbard S.S."/>
            <person name="Banfield J.F."/>
        </authorList>
    </citation>
    <scope>NUCLEOTIDE SEQUENCE [LARGE SCALE GENOMIC DNA]</scope>
</reference>
<dbReference type="CDD" id="cd00616">
    <property type="entry name" value="AHBA_syn"/>
    <property type="match status" value="1"/>
</dbReference>
<comment type="caution">
    <text evidence="6">The sequence shown here is derived from an EMBL/GenBank/DDBJ whole genome shotgun (WGS) entry which is preliminary data.</text>
</comment>
<evidence type="ECO:0000256" key="5">
    <source>
        <dbReference type="RuleBase" id="RU004508"/>
    </source>
</evidence>
<evidence type="ECO:0008006" key="8">
    <source>
        <dbReference type="Google" id="ProtNLM"/>
    </source>
</evidence>